<protein>
    <submittedName>
        <fullName evidence="1">Uncharacterized protein</fullName>
    </submittedName>
</protein>
<reference evidence="1" key="1">
    <citation type="submission" date="2021-10" db="EMBL/GenBank/DDBJ databases">
        <title>Tropical sea cucumber genome reveals ecological adaptation and Cuvierian tubules defense mechanism.</title>
        <authorList>
            <person name="Chen T."/>
        </authorList>
    </citation>
    <scope>NUCLEOTIDE SEQUENCE</scope>
    <source>
        <strain evidence="1">Nanhai2018</strain>
        <tissue evidence="1">Muscle</tissue>
    </source>
</reference>
<dbReference type="EMBL" id="JAIZAY010000016">
    <property type="protein sequence ID" value="KAJ8026628.1"/>
    <property type="molecule type" value="Genomic_DNA"/>
</dbReference>
<name>A0A9Q1BHU1_HOLLE</name>
<dbReference type="OrthoDB" id="10059577at2759"/>
<sequence length="114" mass="12813">MAASSGRAPKQWSLTRSETITSFEAWKNNLTYTLSLDPSFSPFIEATWEKKAKSNPYRGFKDDSADADKKKKHAVLPYKKNNIVELMLGQIANYCPIIARNSIIKVATSLASIW</sequence>
<evidence type="ECO:0000313" key="1">
    <source>
        <dbReference type="EMBL" id="KAJ8026628.1"/>
    </source>
</evidence>
<evidence type="ECO:0000313" key="2">
    <source>
        <dbReference type="Proteomes" id="UP001152320"/>
    </source>
</evidence>
<dbReference type="Proteomes" id="UP001152320">
    <property type="component" value="Chromosome 16"/>
</dbReference>
<proteinExistence type="predicted"/>
<gene>
    <name evidence="1" type="ORF">HOLleu_31518</name>
</gene>
<organism evidence="1 2">
    <name type="scientific">Holothuria leucospilota</name>
    <name type="common">Black long sea cucumber</name>
    <name type="synonym">Mertensiothuria leucospilota</name>
    <dbReference type="NCBI Taxonomy" id="206669"/>
    <lineage>
        <taxon>Eukaryota</taxon>
        <taxon>Metazoa</taxon>
        <taxon>Echinodermata</taxon>
        <taxon>Eleutherozoa</taxon>
        <taxon>Echinozoa</taxon>
        <taxon>Holothuroidea</taxon>
        <taxon>Aspidochirotacea</taxon>
        <taxon>Aspidochirotida</taxon>
        <taxon>Holothuriidae</taxon>
        <taxon>Holothuria</taxon>
    </lineage>
</organism>
<comment type="caution">
    <text evidence="1">The sequence shown here is derived from an EMBL/GenBank/DDBJ whole genome shotgun (WGS) entry which is preliminary data.</text>
</comment>
<dbReference type="AlphaFoldDB" id="A0A9Q1BHU1"/>
<keyword evidence="2" id="KW-1185">Reference proteome</keyword>
<accession>A0A9Q1BHU1</accession>